<dbReference type="Proteomes" id="UP000005025">
    <property type="component" value="Unassembled WGS sequence"/>
</dbReference>
<evidence type="ECO:0000313" key="2">
    <source>
        <dbReference type="EMBL" id="EHO54498.1"/>
    </source>
</evidence>
<gene>
    <name evidence="2" type="ORF">HMPREF9104_00058</name>
</gene>
<reference evidence="2 3" key="1">
    <citation type="submission" date="2011-09" db="EMBL/GenBank/DDBJ databases">
        <authorList>
            <person name="Weinstock G."/>
            <person name="Sodergren E."/>
            <person name="Clifton S."/>
            <person name="Fulton L."/>
            <person name="Fulton B."/>
            <person name="Courtney L."/>
            <person name="Fronick C."/>
            <person name="Harrison M."/>
            <person name="Strong C."/>
            <person name="Farmer C."/>
            <person name="Delahaunty K."/>
            <person name="Markovic C."/>
            <person name="Hall O."/>
            <person name="Minx P."/>
            <person name="Tomlinson C."/>
            <person name="Mitreva M."/>
            <person name="Hou S."/>
            <person name="Chen J."/>
            <person name="Wollam A."/>
            <person name="Pepin K.H."/>
            <person name="Johnson M."/>
            <person name="Bhonagiri V."/>
            <person name="Zhang X."/>
            <person name="Suruliraj S."/>
            <person name="Warren W."/>
            <person name="Chinwalla A."/>
            <person name="Mardis E.R."/>
            <person name="Wilson R.K."/>
        </authorList>
    </citation>
    <scope>NUCLEOTIDE SEQUENCE [LARGE SCALE GENOMIC DNA]</scope>
    <source>
        <strain evidence="2 3">F0435</strain>
    </source>
</reference>
<dbReference type="PATRIC" id="fig|797516.3.peg.51"/>
<evidence type="ECO:0000313" key="3">
    <source>
        <dbReference type="Proteomes" id="UP000005025"/>
    </source>
</evidence>
<dbReference type="Pfam" id="PF13454">
    <property type="entry name" value="NAD_binding_9"/>
    <property type="match status" value="1"/>
</dbReference>
<protein>
    <recommendedName>
        <fullName evidence="1">FAD-dependent urate hydroxylase HpyO/Asp monooxygenase CreE-like FAD/NAD(P)-binding domain-containing protein</fullName>
    </recommendedName>
</protein>
<accession>H1LBU8</accession>
<dbReference type="EMBL" id="AGRJ01000008">
    <property type="protein sequence ID" value="EHO54498.1"/>
    <property type="molecule type" value="Genomic_DNA"/>
</dbReference>
<dbReference type="AlphaFoldDB" id="H1LBU8"/>
<evidence type="ECO:0000259" key="1">
    <source>
        <dbReference type="Pfam" id="PF13454"/>
    </source>
</evidence>
<dbReference type="HOGENOM" id="CLU_3201292_0_0_9"/>
<organism evidence="2 3">
    <name type="scientific">Lentilactobacillus kisonensis F0435</name>
    <dbReference type="NCBI Taxonomy" id="797516"/>
    <lineage>
        <taxon>Bacteria</taxon>
        <taxon>Bacillati</taxon>
        <taxon>Bacillota</taxon>
        <taxon>Bacilli</taxon>
        <taxon>Lactobacillales</taxon>
        <taxon>Lactobacillaceae</taxon>
        <taxon>Lentilactobacillus</taxon>
    </lineage>
</organism>
<comment type="caution">
    <text evidence="2">The sequence shown here is derived from an EMBL/GenBank/DDBJ whole genome shotgun (WGS) entry which is preliminary data.</text>
</comment>
<dbReference type="STRING" id="797516.HMPREF9104_00058"/>
<name>H1LBU8_9LACO</name>
<sequence length="45" mass="4936">MNVGIIGAGPRGIVLTSQLLNQFKNRFEQQEKLTITIFDPYGIGG</sequence>
<feature type="domain" description="FAD-dependent urate hydroxylase HpyO/Asp monooxygenase CreE-like FAD/NAD(P)-binding" evidence="1">
    <location>
        <begin position="5"/>
        <end position="44"/>
    </location>
</feature>
<proteinExistence type="predicted"/>
<dbReference type="InterPro" id="IPR038732">
    <property type="entry name" value="HpyO/CreE_NAD-binding"/>
</dbReference>